<dbReference type="EMBL" id="PP758916">
    <property type="protein sequence ID" value="XCH44310.1"/>
    <property type="molecule type" value="Genomic_DNA"/>
</dbReference>
<gene>
    <name evidence="1" type="primary">92</name>
    <name evidence="1" type="ORF">SEA_BABYBACK_92</name>
</gene>
<organism evidence="1">
    <name type="scientific">Mycobacterium phage BabyBack</name>
    <dbReference type="NCBI Taxonomy" id="3158877"/>
    <lineage>
        <taxon>Viruses</taxon>
        <taxon>Duplodnaviria</taxon>
        <taxon>Heunggongvirae</taxon>
        <taxon>Uroviricota</taxon>
        <taxon>Caudoviricetes</taxon>
    </lineage>
</organism>
<name>A0AAU8GRG6_9CAUD</name>
<accession>A0AAU8GRG6</accession>
<evidence type="ECO:0008006" key="2">
    <source>
        <dbReference type="Google" id="ProtNLM"/>
    </source>
</evidence>
<evidence type="ECO:0000313" key="1">
    <source>
        <dbReference type="EMBL" id="XCH44310.1"/>
    </source>
</evidence>
<protein>
    <recommendedName>
        <fullName evidence="2">Tail assembly chaperone</fullName>
    </recommendedName>
</protein>
<proteinExistence type="predicted"/>
<reference evidence="1" key="1">
    <citation type="submission" date="2024-05" db="EMBL/GenBank/DDBJ databases">
        <authorList>
            <person name="Angeles D.G."/>
            <person name="Arvik A.J."/>
            <person name="Ashton K.E."/>
            <person name="Baker A.G."/>
            <person name="Benitez E."/>
            <person name="Boateng E.S."/>
            <person name="Bopp L.A."/>
            <person name="Canales M.Y."/>
            <person name="Cho C.S."/>
            <person name="Denby A.C."/>
            <person name="Ferrell L.E."/>
            <person name="Gates K.A."/>
            <person name="Goitom S."/>
            <person name="Griffith A.H."/>
            <person name="Hassan A.M."/>
            <person name="James S.C."/>
            <person name="Javed S.A."/>
            <person name="Jordan A.B."/>
            <person name="Kershner D.C."/>
            <person name="Kudva A.P."/>
            <person name="Liu S."/>
            <person name="Loosemore S.B."/>
            <person name="Lyle H.E."/>
            <person name="Mahmud R."/>
            <person name="Martey A."/>
            <person name="Martin B.S."/>
            <person name="Martin C.E."/>
            <person name="Martin G.J."/>
            <person name="McClellan E."/>
            <person name="Paladino M.R."/>
            <person name="Papa A.R."/>
            <person name="Perez K."/>
            <person name="Rhodes B.E."/>
            <person name="Riddervold E.J."/>
            <person name="Roudabush H."/>
            <person name="Ruiz I.A."/>
            <person name="Russell E.L."/>
            <person name="Sams C.E."/>
            <person name="Shin S."/>
            <person name="Smith G.L."/>
            <person name="Snowman J.L."/>
            <person name="Timberlake T."/>
            <person name="Tucker Z.R."/>
            <person name="Vashistha N."/>
            <person name="Voshell S.M."/>
            <person name="Vuppala S."/>
            <person name="Wallace A.L."/>
            <person name="Ko C."/>
            <person name="Russell D.A."/>
            <person name="Jacobs-Sera D."/>
            <person name="Hatfull G.F."/>
        </authorList>
    </citation>
    <scope>NUCLEOTIDE SEQUENCE</scope>
</reference>
<sequence length="111" mass="12226">MSAFAEHREVRVTARKSVTPGFIAPDLSPTRLVDRELEKGLKGWTDFDVKLDDIRGDHLPKGFAERQLEAMSAGMPVRKARPARQGRAVLSNGPTSHYKAMQARAAALSAR</sequence>